<gene>
    <name evidence="2" type="ORF">IW261DRAFT_1427716</name>
</gene>
<reference evidence="2" key="1">
    <citation type="submission" date="2023-06" db="EMBL/GenBank/DDBJ databases">
        <authorList>
            <consortium name="Lawrence Berkeley National Laboratory"/>
            <person name="Ahrendt S."/>
            <person name="Sahu N."/>
            <person name="Indic B."/>
            <person name="Wong-Bajracharya J."/>
            <person name="Merenyi Z."/>
            <person name="Ke H.-M."/>
            <person name="Monk M."/>
            <person name="Kocsube S."/>
            <person name="Drula E."/>
            <person name="Lipzen A."/>
            <person name="Balint B."/>
            <person name="Henrissat B."/>
            <person name="Andreopoulos B."/>
            <person name="Martin F.M."/>
            <person name="Harder C.B."/>
            <person name="Rigling D."/>
            <person name="Ford K.L."/>
            <person name="Foster G.D."/>
            <person name="Pangilinan J."/>
            <person name="Papanicolaou A."/>
            <person name="Barry K."/>
            <person name="LaButti K."/>
            <person name="Viragh M."/>
            <person name="Koriabine M."/>
            <person name="Yan M."/>
            <person name="Riley R."/>
            <person name="Champramary S."/>
            <person name="Plett K.L."/>
            <person name="Tsai I.J."/>
            <person name="Slot J."/>
            <person name="Sipos G."/>
            <person name="Plett J."/>
            <person name="Nagy L.G."/>
            <person name="Grigoriev I.V."/>
        </authorList>
    </citation>
    <scope>NUCLEOTIDE SEQUENCE</scope>
    <source>
        <strain evidence="2">ICMP 16352</strain>
    </source>
</reference>
<evidence type="ECO:0000313" key="2">
    <source>
        <dbReference type="EMBL" id="KAK0463363.1"/>
    </source>
</evidence>
<keyword evidence="1" id="KW-0472">Membrane</keyword>
<sequence>MAEAENVETKIAKPAKSPSTIKAHQYLELCWTKFMLWVWPDVSLEAHWHVGIVNKGVTKFFYYLVHTIKPHRKGIKYMKAWTLFQFMTLLIHLVICYMFDPATSKKCEMTNSSSILAWRIKHSIICTPALHPSLSLMLLAVICHFDLDRYYDQKWYYWCEELQLLIDTAMHSQNMCLVKINVILRMQSLGQVFTCNLAELALDHATLEWVL</sequence>
<name>A0AA39TQW1_9AGAR</name>
<dbReference type="Proteomes" id="UP001175227">
    <property type="component" value="Unassembled WGS sequence"/>
</dbReference>
<proteinExistence type="predicted"/>
<keyword evidence="1" id="KW-1133">Transmembrane helix</keyword>
<keyword evidence="1" id="KW-0812">Transmembrane</keyword>
<protein>
    <submittedName>
        <fullName evidence="2">Uncharacterized protein</fullName>
    </submittedName>
</protein>
<feature type="transmembrane region" description="Helical" evidence="1">
    <location>
        <begin position="120"/>
        <end position="145"/>
    </location>
</feature>
<dbReference type="EMBL" id="JAUEPR010000112">
    <property type="protein sequence ID" value="KAK0463363.1"/>
    <property type="molecule type" value="Genomic_DNA"/>
</dbReference>
<accession>A0AA39TQW1</accession>
<dbReference type="AlphaFoldDB" id="A0AA39TQW1"/>
<feature type="transmembrane region" description="Helical" evidence="1">
    <location>
        <begin position="80"/>
        <end position="100"/>
    </location>
</feature>
<keyword evidence="3" id="KW-1185">Reference proteome</keyword>
<comment type="caution">
    <text evidence="2">The sequence shown here is derived from an EMBL/GenBank/DDBJ whole genome shotgun (WGS) entry which is preliminary data.</text>
</comment>
<evidence type="ECO:0000256" key="1">
    <source>
        <dbReference type="SAM" id="Phobius"/>
    </source>
</evidence>
<evidence type="ECO:0000313" key="3">
    <source>
        <dbReference type="Proteomes" id="UP001175227"/>
    </source>
</evidence>
<organism evidence="2 3">
    <name type="scientific">Armillaria novae-zelandiae</name>
    <dbReference type="NCBI Taxonomy" id="153914"/>
    <lineage>
        <taxon>Eukaryota</taxon>
        <taxon>Fungi</taxon>
        <taxon>Dikarya</taxon>
        <taxon>Basidiomycota</taxon>
        <taxon>Agaricomycotina</taxon>
        <taxon>Agaricomycetes</taxon>
        <taxon>Agaricomycetidae</taxon>
        <taxon>Agaricales</taxon>
        <taxon>Marasmiineae</taxon>
        <taxon>Physalacriaceae</taxon>
        <taxon>Armillaria</taxon>
    </lineage>
</organism>